<protein>
    <submittedName>
        <fullName evidence="2">Uncharacterized protein</fullName>
    </submittedName>
</protein>
<name>A0A5A7TP49_CUCMM</name>
<reference evidence="2 3" key="1">
    <citation type="submission" date="2019-08" db="EMBL/GenBank/DDBJ databases">
        <title>Draft genome sequences of two oriental melons (Cucumis melo L. var makuwa).</title>
        <authorList>
            <person name="Kwon S.-Y."/>
        </authorList>
    </citation>
    <scope>NUCLEOTIDE SEQUENCE [LARGE SCALE GENOMIC DNA]</scope>
    <source>
        <strain evidence="3">cv. SW 3</strain>
        <tissue evidence="2">Leaf</tissue>
    </source>
</reference>
<comment type="caution">
    <text evidence="2">The sequence shown here is derived from an EMBL/GenBank/DDBJ whole genome shotgun (WGS) entry which is preliminary data.</text>
</comment>
<dbReference type="AlphaFoldDB" id="A0A5A7TP49"/>
<dbReference type="EMBL" id="SSTE01015151">
    <property type="protein sequence ID" value="KAA0043547.1"/>
    <property type="molecule type" value="Genomic_DNA"/>
</dbReference>
<accession>A0A5A7TP49</accession>
<sequence>MISHFPCRDRDPCAWSHGSCVTLPRPIRRSRPAVASLCRVCPFAARAPPSQPEPRRQLQSSYVSDPNKRHAPSTRNPTCAAPPRSRAASRAPTSRAAPPFCRTRTASAPSRAAPAPKPSQTLEGKHCNLDRGTCVAWESVLLLLGLVEQISRYDLSGSTGSLHPDCLSVTPGFTTDQYVLGAPHGHRRPDFRSYGSACGTCSGTCQRLGRGRGRGKGKLASDQK</sequence>
<feature type="region of interest" description="Disordered" evidence="1">
    <location>
        <begin position="47"/>
        <end position="124"/>
    </location>
</feature>
<gene>
    <name evidence="2" type="ORF">E6C27_scaffold335G00430</name>
</gene>
<evidence type="ECO:0000313" key="2">
    <source>
        <dbReference type="EMBL" id="KAA0043547.1"/>
    </source>
</evidence>
<dbReference type="Proteomes" id="UP000321393">
    <property type="component" value="Unassembled WGS sequence"/>
</dbReference>
<evidence type="ECO:0000256" key="1">
    <source>
        <dbReference type="SAM" id="MobiDB-lite"/>
    </source>
</evidence>
<organism evidence="2 3">
    <name type="scientific">Cucumis melo var. makuwa</name>
    <name type="common">Oriental melon</name>
    <dbReference type="NCBI Taxonomy" id="1194695"/>
    <lineage>
        <taxon>Eukaryota</taxon>
        <taxon>Viridiplantae</taxon>
        <taxon>Streptophyta</taxon>
        <taxon>Embryophyta</taxon>
        <taxon>Tracheophyta</taxon>
        <taxon>Spermatophyta</taxon>
        <taxon>Magnoliopsida</taxon>
        <taxon>eudicotyledons</taxon>
        <taxon>Gunneridae</taxon>
        <taxon>Pentapetalae</taxon>
        <taxon>rosids</taxon>
        <taxon>fabids</taxon>
        <taxon>Cucurbitales</taxon>
        <taxon>Cucurbitaceae</taxon>
        <taxon>Benincaseae</taxon>
        <taxon>Cucumis</taxon>
    </lineage>
</organism>
<evidence type="ECO:0000313" key="3">
    <source>
        <dbReference type="Proteomes" id="UP000321393"/>
    </source>
</evidence>
<feature type="compositionally biased region" description="Low complexity" evidence="1">
    <location>
        <begin position="81"/>
        <end position="114"/>
    </location>
</feature>
<proteinExistence type="predicted"/>